<dbReference type="EMBL" id="JMQM01000001">
    <property type="protein sequence ID" value="KFB10090.1"/>
    <property type="molecule type" value="Genomic_DNA"/>
</dbReference>
<dbReference type="GO" id="GO:0016887">
    <property type="term" value="F:ATP hydrolysis activity"/>
    <property type="evidence" value="ECO:0007669"/>
    <property type="project" value="InterPro"/>
</dbReference>
<sequence length="275" mass="30008">MAGLESNSDVMTPVQPEWQGDKVVLSARDITVSFGETTVLENLSLDVHHGEILGFVGASGAGKSVLLRTVLGLIPRSSGTIELFGKDLATASTREKIALDMRLGVLFQHGALFSSLTVLENIQVPMREYLDLPHKLMDELALLKVELVGLPREAANKLPSELSGGMIKRAALARALALDPDILFLDEPTSGLDPIGAAEFDELVAKMRDTMGLTVYMVTHDLDSLLTVCDRIAVLGKKRVLVAGTVEEMMRSEEPWVKSYFRGKRARQIVTDNRP</sequence>
<keyword evidence="2" id="KW-0813">Transport</keyword>
<dbReference type="PROSITE" id="PS50893">
    <property type="entry name" value="ABC_TRANSPORTER_2"/>
    <property type="match status" value="1"/>
</dbReference>
<dbReference type="Proteomes" id="UP000053675">
    <property type="component" value="Unassembled WGS sequence"/>
</dbReference>
<evidence type="ECO:0000256" key="4">
    <source>
        <dbReference type="ARBA" id="ARBA00022840"/>
    </source>
</evidence>
<name>A0A084UAV4_9HYPH</name>
<dbReference type="Gene3D" id="3.40.50.300">
    <property type="entry name" value="P-loop containing nucleotide triphosphate hydrolases"/>
    <property type="match status" value="1"/>
</dbReference>
<keyword evidence="3" id="KW-0547">Nucleotide-binding</keyword>
<gene>
    <name evidence="6" type="ORF">EL18_01119</name>
</gene>
<dbReference type="RefSeq" id="WP_051913792.1">
    <property type="nucleotide sequence ID" value="NZ_JMQM01000001.1"/>
</dbReference>
<dbReference type="eggNOG" id="COG1127">
    <property type="taxonomic scope" value="Bacteria"/>
</dbReference>
<dbReference type="AlphaFoldDB" id="A0A084UAV4"/>
<comment type="caution">
    <text evidence="6">The sequence shown here is derived from an EMBL/GenBank/DDBJ whole genome shotgun (WGS) entry which is preliminary data.</text>
</comment>
<dbReference type="PROSITE" id="PS00211">
    <property type="entry name" value="ABC_TRANSPORTER_1"/>
    <property type="match status" value="1"/>
</dbReference>
<dbReference type="PATRIC" id="fig|472175.3.peg.1127"/>
<organism evidence="6 7">
    <name type="scientific">Nitratireductor basaltis</name>
    <dbReference type="NCBI Taxonomy" id="472175"/>
    <lineage>
        <taxon>Bacteria</taxon>
        <taxon>Pseudomonadati</taxon>
        <taxon>Pseudomonadota</taxon>
        <taxon>Alphaproteobacteria</taxon>
        <taxon>Hyphomicrobiales</taxon>
        <taxon>Phyllobacteriaceae</taxon>
        <taxon>Nitratireductor</taxon>
    </lineage>
</organism>
<evidence type="ECO:0000313" key="6">
    <source>
        <dbReference type="EMBL" id="KFB10090.1"/>
    </source>
</evidence>
<comment type="similarity">
    <text evidence="1">Belongs to the ABC transporter superfamily.</text>
</comment>
<dbReference type="PANTHER" id="PTHR43023">
    <property type="entry name" value="PROTEIN TRIGALACTOSYLDIACYLGLYCEROL 3, CHLOROPLASTIC"/>
    <property type="match status" value="1"/>
</dbReference>
<dbReference type="InterPro" id="IPR003593">
    <property type="entry name" value="AAA+_ATPase"/>
</dbReference>
<dbReference type="GO" id="GO:0005524">
    <property type="term" value="F:ATP binding"/>
    <property type="evidence" value="ECO:0007669"/>
    <property type="project" value="UniProtKB-KW"/>
</dbReference>
<evidence type="ECO:0000313" key="7">
    <source>
        <dbReference type="Proteomes" id="UP000053675"/>
    </source>
</evidence>
<evidence type="ECO:0000256" key="1">
    <source>
        <dbReference type="ARBA" id="ARBA00005417"/>
    </source>
</evidence>
<dbReference type="InterPro" id="IPR027417">
    <property type="entry name" value="P-loop_NTPase"/>
</dbReference>
<dbReference type="SMART" id="SM00382">
    <property type="entry name" value="AAA"/>
    <property type="match status" value="1"/>
</dbReference>
<evidence type="ECO:0000259" key="5">
    <source>
        <dbReference type="PROSITE" id="PS50893"/>
    </source>
</evidence>
<dbReference type="InterPro" id="IPR017871">
    <property type="entry name" value="ABC_transporter-like_CS"/>
</dbReference>
<proteinExistence type="inferred from homology"/>
<dbReference type="STRING" id="472175.EL18_01119"/>
<protein>
    <submittedName>
        <fullName evidence="6">ABC transporter related protein</fullName>
    </submittedName>
</protein>
<accession>A0A084UAV4</accession>
<dbReference type="InterPro" id="IPR003439">
    <property type="entry name" value="ABC_transporter-like_ATP-bd"/>
</dbReference>
<evidence type="ECO:0000256" key="3">
    <source>
        <dbReference type="ARBA" id="ARBA00022741"/>
    </source>
</evidence>
<dbReference type="PANTHER" id="PTHR43023:SF3">
    <property type="entry name" value="PROTEIN TRIGALACTOSYLDIACYLGLYCEROL 3, CHLOROPLASTIC"/>
    <property type="match status" value="1"/>
</dbReference>
<feature type="domain" description="ABC transporter" evidence="5">
    <location>
        <begin position="25"/>
        <end position="262"/>
    </location>
</feature>
<dbReference type="SUPFAM" id="SSF52540">
    <property type="entry name" value="P-loop containing nucleoside triphosphate hydrolases"/>
    <property type="match status" value="1"/>
</dbReference>
<evidence type="ECO:0000256" key="2">
    <source>
        <dbReference type="ARBA" id="ARBA00022448"/>
    </source>
</evidence>
<keyword evidence="4" id="KW-0067">ATP-binding</keyword>
<dbReference type="Pfam" id="PF00005">
    <property type="entry name" value="ABC_tran"/>
    <property type="match status" value="1"/>
</dbReference>
<keyword evidence="7" id="KW-1185">Reference proteome</keyword>
<reference evidence="6 7" key="1">
    <citation type="submission" date="2014-05" db="EMBL/GenBank/DDBJ databases">
        <title>Draft Genome Sequence of Nitratireductor basaltis Strain UMTGB225, A Marine Bacterium Isolated from Green Barrel Tunicate.</title>
        <authorList>
            <person name="Gan H.Y."/>
        </authorList>
    </citation>
    <scope>NUCLEOTIDE SEQUENCE [LARGE SCALE GENOMIC DNA]</scope>
    <source>
        <strain evidence="6 7">UMTGB225</strain>
    </source>
</reference>